<dbReference type="PROSITE" id="PS50283">
    <property type="entry name" value="NA_SOLUT_SYMP_3"/>
    <property type="match status" value="1"/>
</dbReference>
<feature type="transmembrane region" description="Helical" evidence="8">
    <location>
        <begin position="255"/>
        <end position="281"/>
    </location>
</feature>
<dbReference type="GO" id="GO:0005886">
    <property type="term" value="C:plasma membrane"/>
    <property type="evidence" value="ECO:0007669"/>
    <property type="project" value="TreeGrafter"/>
</dbReference>
<evidence type="ECO:0000256" key="7">
    <source>
        <dbReference type="RuleBase" id="RU362091"/>
    </source>
</evidence>
<reference evidence="10" key="1">
    <citation type="submission" date="2017-09" db="EMBL/GenBank/DDBJ databases">
        <authorList>
            <person name="Varghese N."/>
            <person name="Submissions S."/>
        </authorList>
    </citation>
    <scope>NUCLEOTIDE SEQUENCE [LARGE SCALE GENOMIC DNA]</scope>
    <source>
        <strain evidence="10">DSM 2913</strain>
    </source>
</reference>
<feature type="transmembrane region" description="Helical" evidence="8">
    <location>
        <begin position="150"/>
        <end position="173"/>
    </location>
</feature>
<keyword evidence="4 8" id="KW-0812">Transmembrane</keyword>
<evidence type="ECO:0000313" key="10">
    <source>
        <dbReference type="Proteomes" id="UP000218627"/>
    </source>
</evidence>
<gene>
    <name evidence="9" type="ORF">SAMN06265353_0595</name>
</gene>
<dbReference type="Gene3D" id="1.20.1730.10">
    <property type="entry name" value="Sodium/glucose cotransporter"/>
    <property type="match status" value="1"/>
</dbReference>
<feature type="transmembrane region" description="Helical" evidence="8">
    <location>
        <begin position="115"/>
        <end position="144"/>
    </location>
</feature>
<evidence type="ECO:0000313" key="9">
    <source>
        <dbReference type="EMBL" id="SNZ13031.1"/>
    </source>
</evidence>
<dbReference type="AlphaFoldDB" id="A0A285NZG7"/>
<feature type="transmembrane region" description="Helical" evidence="8">
    <location>
        <begin position="223"/>
        <end position="243"/>
    </location>
</feature>
<dbReference type="PANTHER" id="PTHR48086:SF7">
    <property type="entry name" value="SODIUM-SOLUTE SYMPORTER-RELATED"/>
    <property type="match status" value="1"/>
</dbReference>
<evidence type="ECO:0000256" key="4">
    <source>
        <dbReference type="ARBA" id="ARBA00022692"/>
    </source>
</evidence>
<feature type="transmembrane region" description="Helical" evidence="8">
    <location>
        <begin position="352"/>
        <end position="375"/>
    </location>
</feature>
<accession>A0A285NZG7</accession>
<dbReference type="PANTHER" id="PTHR48086">
    <property type="entry name" value="SODIUM/PROLINE SYMPORTER-RELATED"/>
    <property type="match status" value="1"/>
</dbReference>
<feature type="transmembrane region" description="Helical" evidence="8">
    <location>
        <begin position="410"/>
        <end position="428"/>
    </location>
</feature>
<feature type="transmembrane region" description="Helical" evidence="8">
    <location>
        <begin position="76"/>
        <end position="94"/>
    </location>
</feature>
<dbReference type="InterPro" id="IPR050277">
    <property type="entry name" value="Sodium:Solute_Symporter"/>
</dbReference>
<comment type="subcellular location">
    <subcellularLocation>
        <location evidence="1">Membrane</location>
        <topology evidence="1">Multi-pass membrane protein</topology>
    </subcellularLocation>
</comment>
<evidence type="ECO:0000256" key="1">
    <source>
        <dbReference type="ARBA" id="ARBA00004141"/>
    </source>
</evidence>
<proteinExistence type="inferred from homology"/>
<keyword evidence="10" id="KW-1185">Reference proteome</keyword>
<keyword evidence="5 8" id="KW-1133">Transmembrane helix</keyword>
<evidence type="ECO:0000256" key="6">
    <source>
        <dbReference type="ARBA" id="ARBA00023136"/>
    </source>
</evidence>
<dbReference type="Pfam" id="PF00474">
    <property type="entry name" value="SSF"/>
    <property type="match status" value="1"/>
</dbReference>
<sequence length="461" mass="50602">MMLLFVLLYMIITIGIGILASKWVKNTRDFLLAGRGLPLYISASALFAPWFGSETVLGASSKIAKDGLYGVIEDPFGASLCLFLVGLFFAKPLYRMNLLTFGDFYRAMYGRKVEIVASFMLALSYLGWVAAQMVAIGIIMQVALGIPRELGIFIGFGVVLFYTFLGGMWAVSLTDFIQTIMIVVGLLLTLYEVSNGFSQITTVLKNQPPGFYKFFPDNNLKDILYYISAWITIGLGSIPQQDVFQRVMSSRSERVAVLSSFVAGFMYLTVAMIPLILALFAKTYYPELLSTDTQLLLPRMVMEHTSMLTQILFVGALLSAIMSTASGALLAPSAVLSENLIKPLFKELSDSAFLWITRACILAVALISLTFAFMGESIYELVGSSSALSLVSLFVPLVAGLYFKGSNSTSAMASMLCGFIAWLLLYLFDQEYALLVGLLFSILGYLIPSLMRKFLTSPSPV</sequence>
<comment type="similarity">
    <text evidence="2 7">Belongs to the sodium:solute symporter (SSF) (TC 2.A.21) family.</text>
</comment>
<dbReference type="OrthoDB" id="9789704at2"/>
<dbReference type="Proteomes" id="UP000218627">
    <property type="component" value="Unassembled WGS sequence"/>
</dbReference>
<evidence type="ECO:0000256" key="8">
    <source>
        <dbReference type="SAM" id="Phobius"/>
    </source>
</evidence>
<feature type="transmembrane region" description="Helical" evidence="8">
    <location>
        <begin position="434"/>
        <end position="451"/>
    </location>
</feature>
<evidence type="ECO:0000256" key="2">
    <source>
        <dbReference type="ARBA" id="ARBA00006434"/>
    </source>
</evidence>
<organism evidence="9 10">
    <name type="scientific">Hydrogenobacter hydrogenophilus</name>
    <dbReference type="NCBI Taxonomy" id="35835"/>
    <lineage>
        <taxon>Bacteria</taxon>
        <taxon>Pseudomonadati</taxon>
        <taxon>Aquificota</taxon>
        <taxon>Aquificia</taxon>
        <taxon>Aquificales</taxon>
        <taxon>Aquificaceae</taxon>
        <taxon>Hydrogenobacter</taxon>
    </lineage>
</organism>
<dbReference type="GO" id="GO:0022857">
    <property type="term" value="F:transmembrane transporter activity"/>
    <property type="evidence" value="ECO:0007669"/>
    <property type="project" value="InterPro"/>
</dbReference>
<keyword evidence="3" id="KW-0813">Transport</keyword>
<dbReference type="InterPro" id="IPR038377">
    <property type="entry name" value="Na/Glc_symporter_sf"/>
</dbReference>
<evidence type="ECO:0000256" key="3">
    <source>
        <dbReference type="ARBA" id="ARBA00022448"/>
    </source>
</evidence>
<name>A0A285NZG7_9AQUI</name>
<dbReference type="EMBL" id="OBEN01000002">
    <property type="protein sequence ID" value="SNZ13031.1"/>
    <property type="molecule type" value="Genomic_DNA"/>
</dbReference>
<feature type="transmembrane region" description="Helical" evidence="8">
    <location>
        <begin position="307"/>
        <end position="331"/>
    </location>
</feature>
<keyword evidence="6 8" id="KW-0472">Membrane</keyword>
<evidence type="ECO:0000256" key="5">
    <source>
        <dbReference type="ARBA" id="ARBA00022989"/>
    </source>
</evidence>
<feature type="transmembrane region" description="Helical" evidence="8">
    <location>
        <begin position="6"/>
        <end position="24"/>
    </location>
</feature>
<dbReference type="InterPro" id="IPR001734">
    <property type="entry name" value="Na/solute_symporter"/>
</dbReference>
<dbReference type="CDD" id="cd11474">
    <property type="entry name" value="SLC5sbd_CHT"/>
    <property type="match status" value="1"/>
</dbReference>
<feature type="transmembrane region" description="Helical" evidence="8">
    <location>
        <begin position="381"/>
        <end position="403"/>
    </location>
</feature>
<feature type="transmembrane region" description="Helical" evidence="8">
    <location>
        <begin position="36"/>
        <end position="52"/>
    </location>
</feature>
<protein>
    <submittedName>
        <fullName evidence="9">Na+/proline symporter</fullName>
    </submittedName>
</protein>
<dbReference type="RefSeq" id="WP_096600959.1">
    <property type="nucleotide sequence ID" value="NZ_OBEN01000002.1"/>
</dbReference>